<dbReference type="InterPro" id="IPR011989">
    <property type="entry name" value="ARM-like"/>
</dbReference>
<dbReference type="AlphaFoldDB" id="A0A250XIH3"/>
<feature type="compositionally biased region" description="Low complexity" evidence="1">
    <location>
        <begin position="453"/>
        <end position="467"/>
    </location>
</feature>
<feature type="region of interest" description="Disordered" evidence="1">
    <location>
        <begin position="395"/>
        <end position="472"/>
    </location>
</feature>
<evidence type="ECO:0000313" key="3">
    <source>
        <dbReference type="Proteomes" id="UP000232323"/>
    </source>
</evidence>
<feature type="region of interest" description="Disordered" evidence="1">
    <location>
        <begin position="594"/>
        <end position="616"/>
    </location>
</feature>
<dbReference type="EMBL" id="BEGY01000087">
    <property type="protein sequence ID" value="GAX82881.1"/>
    <property type="molecule type" value="Genomic_DNA"/>
</dbReference>
<feature type="region of interest" description="Disordered" evidence="1">
    <location>
        <begin position="630"/>
        <end position="659"/>
    </location>
</feature>
<organism evidence="2 3">
    <name type="scientific">Chlamydomonas eustigma</name>
    <dbReference type="NCBI Taxonomy" id="1157962"/>
    <lineage>
        <taxon>Eukaryota</taxon>
        <taxon>Viridiplantae</taxon>
        <taxon>Chlorophyta</taxon>
        <taxon>core chlorophytes</taxon>
        <taxon>Chlorophyceae</taxon>
        <taxon>CS clade</taxon>
        <taxon>Chlamydomonadales</taxon>
        <taxon>Chlamydomonadaceae</taxon>
        <taxon>Chlamydomonas</taxon>
    </lineage>
</organism>
<proteinExistence type="predicted"/>
<sequence length="659" mass="70472">MAQCDSWARTVSDLTLDKNLAMEALKLGILSAISRFLHRYKSNQHAVPGVSWADALISLHNFALLEENGFPEALAELGADDLTALATNLSKALKPGLHPSDARDAAARLANYEPMMAPLIDSGILRSLVAFIPTVKPLNRIPSATWSPDTMREINNTLQAMEMIMYIYTKTGREAELPIPELSNSQLTSWICDVLHGAAATDPELREEIEASRISALDCLTSLLINAQICRMAVPSNRSMLFRVASAIASSTSLSLRSSAAQVLAQALSEEDLVGHQELASLHTYDLVRHLSTILDQSRDLRELLNVLAALQNILDPEHFKGNLGSMKKVAERLVACGFEDILQDFLKEPKTRYDDNPESPSTPEDHETLLSSANGALENTQALLKAVGPITVPLLPKPVPPPPPPRTQAAGSQRSKKGAQVEAAEGAAGSTKRKQAPGGSPEKESSKKKKSGAAVARAVSVSSPKSGSPTLSAVPACCLPVPDRVKLEKDLRKAATIASPLLTSTPFRAVLDWFNEWSTSFEKLELELGTDVHVAGGGHRQLLNNAIEHGDPQACLDLLSEILKMRLPPLKGDGKAPPPPPPNPHHITSVKVVSHKQGPVEPSNIESGTSAGDIKENVKLSGESASIMVASDLVTSSAQDDAPPPPPPPQPAKEGAEN</sequence>
<reference evidence="2 3" key="1">
    <citation type="submission" date="2017-08" db="EMBL/GenBank/DDBJ databases">
        <title>Acidophilic green algal genome provides insights into adaptation to an acidic environment.</title>
        <authorList>
            <person name="Hirooka S."/>
            <person name="Hirose Y."/>
            <person name="Kanesaki Y."/>
            <person name="Higuchi S."/>
            <person name="Fujiwara T."/>
            <person name="Onuma R."/>
            <person name="Era A."/>
            <person name="Ohbayashi R."/>
            <person name="Uzuka A."/>
            <person name="Nozaki H."/>
            <person name="Yoshikawa H."/>
            <person name="Miyagishima S.Y."/>
        </authorList>
    </citation>
    <scope>NUCLEOTIDE SEQUENCE [LARGE SCALE GENOMIC DNA]</scope>
    <source>
        <strain evidence="2 3">NIES-2499</strain>
    </source>
</reference>
<comment type="caution">
    <text evidence="2">The sequence shown here is derived from an EMBL/GenBank/DDBJ whole genome shotgun (WGS) entry which is preliminary data.</text>
</comment>
<dbReference type="Gene3D" id="1.25.10.10">
    <property type="entry name" value="Leucine-rich Repeat Variant"/>
    <property type="match status" value="1"/>
</dbReference>
<feature type="region of interest" description="Disordered" evidence="1">
    <location>
        <begin position="350"/>
        <end position="369"/>
    </location>
</feature>
<dbReference type="SUPFAM" id="SSF48371">
    <property type="entry name" value="ARM repeat"/>
    <property type="match status" value="1"/>
</dbReference>
<keyword evidence="3" id="KW-1185">Reference proteome</keyword>
<evidence type="ECO:0000313" key="2">
    <source>
        <dbReference type="EMBL" id="GAX82881.1"/>
    </source>
</evidence>
<accession>A0A250XIH3</accession>
<gene>
    <name evidence="2" type="ORF">CEUSTIGMA_g10307.t1</name>
</gene>
<name>A0A250XIH3_9CHLO</name>
<feature type="region of interest" description="Disordered" evidence="1">
    <location>
        <begin position="570"/>
        <end position="589"/>
    </location>
</feature>
<feature type="compositionally biased region" description="Pro residues" evidence="1">
    <location>
        <begin position="396"/>
        <end position="407"/>
    </location>
</feature>
<dbReference type="OrthoDB" id="10501849at2759"/>
<dbReference type="Proteomes" id="UP000232323">
    <property type="component" value="Unassembled WGS sequence"/>
</dbReference>
<evidence type="ECO:0000256" key="1">
    <source>
        <dbReference type="SAM" id="MobiDB-lite"/>
    </source>
</evidence>
<feature type="compositionally biased region" description="Pro residues" evidence="1">
    <location>
        <begin position="643"/>
        <end position="652"/>
    </location>
</feature>
<dbReference type="InterPro" id="IPR016024">
    <property type="entry name" value="ARM-type_fold"/>
</dbReference>
<protein>
    <submittedName>
        <fullName evidence="2">Uncharacterized protein</fullName>
    </submittedName>
</protein>